<organism evidence="6 7">
    <name type="scientific">Xylanimonas allomyrinae</name>
    <dbReference type="NCBI Taxonomy" id="2509459"/>
    <lineage>
        <taxon>Bacteria</taxon>
        <taxon>Bacillati</taxon>
        <taxon>Actinomycetota</taxon>
        <taxon>Actinomycetes</taxon>
        <taxon>Micrococcales</taxon>
        <taxon>Promicromonosporaceae</taxon>
        <taxon>Xylanimonas</taxon>
    </lineage>
</organism>
<dbReference type="RefSeq" id="WP_129204229.1">
    <property type="nucleotide sequence ID" value="NZ_CP035495.1"/>
</dbReference>
<evidence type="ECO:0000256" key="1">
    <source>
        <dbReference type="ARBA" id="ARBA00021292"/>
    </source>
</evidence>
<sequence>MPRTLIVTNDFPPRRGGIESFVRALADRLGDVVVYTASMPGDGDVDATLPYPVVRDRSGTLLPTPRVRDAVVRTLREHGCDRVLIGSSVPLGLLAPALRAAGARRVLAVTHGHEVWWSRLPGTRQALRRVGDGVDVLTDISDWTRAQIGKALSDAGRARQTRMAPGVDTDRFRPGCGGVDVRASLGFDDATPVVVCAARLVRRKGQDMLIDAWPRVQRAVPGARLVIVGDGPYRSRLEQRAGRRGVADVVTFAGSVPWEQMPGWMDAADVFAMPSRSRLLGLEPEGLGIVFLEAAACEKPVVVGRSGGAPEATDDGVTGHVVDPRDPDEIARRIVELLTDRAAAARMGALGRERVLASWQWDQVGATARRLLDLPPAA</sequence>
<dbReference type="PANTHER" id="PTHR45947:SF3">
    <property type="entry name" value="SULFOQUINOVOSYL TRANSFERASE SQD2"/>
    <property type="match status" value="1"/>
</dbReference>
<evidence type="ECO:0000313" key="6">
    <source>
        <dbReference type="EMBL" id="QAY63281.1"/>
    </source>
</evidence>
<accession>A0A4V0YE80</accession>
<proteinExistence type="predicted"/>
<gene>
    <name evidence="6" type="ORF">ET495_08505</name>
</gene>
<dbReference type="InterPro" id="IPR050194">
    <property type="entry name" value="Glycosyltransferase_grp1"/>
</dbReference>
<dbReference type="GO" id="GO:0016758">
    <property type="term" value="F:hexosyltransferase activity"/>
    <property type="evidence" value="ECO:0007669"/>
    <property type="project" value="TreeGrafter"/>
</dbReference>
<dbReference type="AlphaFoldDB" id="A0A4V0YE80"/>
<dbReference type="EMBL" id="CP035495">
    <property type="protein sequence ID" value="QAY63281.1"/>
    <property type="molecule type" value="Genomic_DNA"/>
</dbReference>
<dbReference type="SUPFAM" id="SSF53756">
    <property type="entry name" value="UDP-Glycosyltransferase/glycogen phosphorylase"/>
    <property type="match status" value="1"/>
</dbReference>
<protein>
    <recommendedName>
        <fullName evidence="1">D-inositol 3-phosphate glycosyltransferase</fullName>
    </recommendedName>
</protein>
<evidence type="ECO:0000259" key="5">
    <source>
        <dbReference type="Pfam" id="PF13439"/>
    </source>
</evidence>
<evidence type="ECO:0000259" key="4">
    <source>
        <dbReference type="Pfam" id="PF00534"/>
    </source>
</evidence>
<dbReference type="PANTHER" id="PTHR45947">
    <property type="entry name" value="SULFOQUINOVOSYL TRANSFERASE SQD2"/>
    <property type="match status" value="1"/>
</dbReference>
<dbReference type="Pfam" id="PF00534">
    <property type="entry name" value="Glycos_transf_1"/>
    <property type="match status" value="1"/>
</dbReference>
<dbReference type="Pfam" id="PF13439">
    <property type="entry name" value="Glyco_transf_4"/>
    <property type="match status" value="1"/>
</dbReference>
<dbReference type="InterPro" id="IPR028098">
    <property type="entry name" value="Glyco_trans_4-like_N"/>
</dbReference>
<keyword evidence="3 6" id="KW-0808">Transferase</keyword>
<dbReference type="KEGG" id="xyl:ET495_08505"/>
<name>A0A4V0YE80_9MICO</name>
<keyword evidence="2" id="KW-0328">Glycosyltransferase</keyword>
<dbReference type="GO" id="GO:1901137">
    <property type="term" value="P:carbohydrate derivative biosynthetic process"/>
    <property type="evidence" value="ECO:0007669"/>
    <property type="project" value="UniProtKB-ARBA"/>
</dbReference>
<evidence type="ECO:0000256" key="3">
    <source>
        <dbReference type="ARBA" id="ARBA00022679"/>
    </source>
</evidence>
<dbReference type="OrthoDB" id="9806887at2"/>
<reference evidence="6 7" key="1">
    <citation type="submission" date="2019-01" db="EMBL/GenBank/DDBJ databases">
        <title>Genome sequencing of strain 2JSPR-7.</title>
        <authorList>
            <person name="Heo J."/>
            <person name="Kim S.-J."/>
            <person name="Kim J.-S."/>
            <person name="Hong S.-B."/>
            <person name="Kwon S.-W."/>
        </authorList>
    </citation>
    <scope>NUCLEOTIDE SEQUENCE [LARGE SCALE GENOMIC DNA]</scope>
    <source>
        <strain evidence="6 7">2JSPR-7</strain>
    </source>
</reference>
<keyword evidence="7" id="KW-1185">Reference proteome</keyword>
<dbReference type="Gene3D" id="3.40.50.2000">
    <property type="entry name" value="Glycogen Phosphorylase B"/>
    <property type="match status" value="2"/>
</dbReference>
<dbReference type="Proteomes" id="UP000291758">
    <property type="component" value="Chromosome"/>
</dbReference>
<evidence type="ECO:0000313" key="7">
    <source>
        <dbReference type="Proteomes" id="UP000291758"/>
    </source>
</evidence>
<feature type="domain" description="Glycosyltransferase subfamily 4-like N-terminal" evidence="5">
    <location>
        <begin position="19"/>
        <end position="171"/>
    </location>
</feature>
<feature type="domain" description="Glycosyl transferase family 1" evidence="4">
    <location>
        <begin position="182"/>
        <end position="353"/>
    </location>
</feature>
<dbReference type="InterPro" id="IPR001296">
    <property type="entry name" value="Glyco_trans_1"/>
</dbReference>
<evidence type="ECO:0000256" key="2">
    <source>
        <dbReference type="ARBA" id="ARBA00022676"/>
    </source>
</evidence>
<dbReference type="CDD" id="cd03801">
    <property type="entry name" value="GT4_PimA-like"/>
    <property type="match status" value="1"/>
</dbReference>